<evidence type="ECO:0000313" key="2">
    <source>
        <dbReference type="Proteomes" id="UP000809273"/>
    </source>
</evidence>
<dbReference type="EMBL" id="JAFGIX010000081">
    <property type="protein sequence ID" value="MBN1574499.1"/>
    <property type="molecule type" value="Genomic_DNA"/>
</dbReference>
<evidence type="ECO:0000313" key="1">
    <source>
        <dbReference type="EMBL" id="MBN1574499.1"/>
    </source>
</evidence>
<dbReference type="InterPro" id="IPR028994">
    <property type="entry name" value="Integrin_alpha_N"/>
</dbReference>
<dbReference type="Gene3D" id="3.40.50.10610">
    <property type="entry name" value="ABC-type transport auxiliary lipoprotein component"/>
    <property type="match status" value="1"/>
</dbReference>
<sequence>MSKNNRSVKSVGLKGMKYASLLILTLVFTISFVGLVAGEDNKRIAIVPFQINSPENLDYLEGSIFNMLASRLSVDETISVIERTTVLKALGKDKYALLTADDAVALGKRLGADYVVFGSLTKLGETFSLDAKMFDVNKKERSTAVYAQGSGMDSLIPKINEFARNMNFKILGYVPAEGVAGYKGLQAENPNFIFATRDLMSKTDFRKSPFWKIQIKGVDVGDIDGDKMNETVVIDKNDLWIYKRGKEEFELFTKFSGRPVNNFLAIDIMDLNDNGIDEIFITNVSKGRLSSFVVEYNPKAKKLVRIENNIPLFFRMFTLPKRKPMLLAQKMAMDSSFFGPLYRVEYKNGEYVEETALDFPRGTEIYGTTLPVDIDYDGRPELVQIDKFNHLNIVGLDGKEEWATKEYWGGTVNYFNTREKEEKIEKGGDSAELEDGEVYIQTRIFITDLNHDGSYEVLLCKNISETMNLSPKFRLYETSEIYNLSWDGINLSENWQSRLIDGYIADYQLKDVDSDGIDELVVAVVFSFEMTKLVPASSGVLIYELSF</sequence>
<reference evidence="1" key="2">
    <citation type="submission" date="2021-01" db="EMBL/GenBank/DDBJ databases">
        <authorList>
            <person name="Hahn C.R."/>
            <person name="Youssef N.H."/>
            <person name="Elshahed M."/>
        </authorList>
    </citation>
    <scope>NUCLEOTIDE SEQUENCE</scope>
    <source>
        <strain evidence="1">Zod_Metabat.24</strain>
    </source>
</reference>
<gene>
    <name evidence="1" type="ORF">JW984_14980</name>
</gene>
<accession>A0A9D8KID6</accession>
<proteinExistence type="predicted"/>
<dbReference type="AlphaFoldDB" id="A0A9D8KID6"/>
<protein>
    <submittedName>
        <fullName evidence="1">VCBS repeat-containing protein</fullName>
    </submittedName>
</protein>
<reference evidence="1" key="1">
    <citation type="journal article" date="2021" name="Environ. Microbiol.">
        <title>Genomic characterization of three novel Desulfobacterota classes expand the metabolic and phylogenetic diversity of the phylum.</title>
        <authorList>
            <person name="Murphy C.L."/>
            <person name="Biggerstaff J."/>
            <person name="Eichhorn A."/>
            <person name="Ewing E."/>
            <person name="Shahan R."/>
            <person name="Soriano D."/>
            <person name="Stewart S."/>
            <person name="VanMol K."/>
            <person name="Walker R."/>
            <person name="Walters P."/>
            <person name="Elshahed M.S."/>
            <person name="Youssef N.H."/>
        </authorList>
    </citation>
    <scope>NUCLEOTIDE SEQUENCE</scope>
    <source>
        <strain evidence="1">Zod_Metabat.24</strain>
    </source>
</reference>
<comment type="caution">
    <text evidence="1">The sequence shown here is derived from an EMBL/GenBank/DDBJ whole genome shotgun (WGS) entry which is preliminary data.</text>
</comment>
<name>A0A9D8KID6_9DELT</name>
<organism evidence="1 2">
    <name type="scientific">Candidatus Zymogenus saltonus</name>
    <dbReference type="NCBI Taxonomy" id="2844893"/>
    <lineage>
        <taxon>Bacteria</taxon>
        <taxon>Deltaproteobacteria</taxon>
        <taxon>Candidatus Zymogenia</taxon>
        <taxon>Candidatus Zymogeniales</taxon>
        <taxon>Candidatus Zymogenaceae</taxon>
        <taxon>Candidatus Zymogenus</taxon>
    </lineage>
</organism>
<dbReference type="Proteomes" id="UP000809273">
    <property type="component" value="Unassembled WGS sequence"/>
</dbReference>
<dbReference type="SUPFAM" id="SSF69318">
    <property type="entry name" value="Integrin alpha N-terminal domain"/>
    <property type="match status" value="1"/>
</dbReference>